<dbReference type="SUPFAM" id="SSF49265">
    <property type="entry name" value="Fibronectin type III"/>
    <property type="match status" value="2"/>
</dbReference>
<evidence type="ECO:0000256" key="13">
    <source>
        <dbReference type="SAM" id="Phobius"/>
    </source>
</evidence>
<feature type="domain" description="Ig-like" evidence="14">
    <location>
        <begin position="61"/>
        <end position="127"/>
    </location>
</feature>
<dbReference type="SMART" id="SM00408">
    <property type="entry name" value="IGc2"/>
    <property type="match status" value="10"/>
</dbReference>
<dbReference type="FunFam" id="2.60.40.10:FF:000008">
    <property type="entry name" value="roundabout homolog 2 isoform X2"/>
    <property type="match status" value="1"/>
</dbReference>
<dbReference type="SMART" id="SM00409">
    <property type="entry name" value="IG"/>
    <property type="match status" value="10"/>
</dbReference>
<feature type="domain" description="Ig-like" evidence="14">
    <location>
        <begin position="888"/>
        <end position="971"/>
    </location>
</feature>
<dbReference type="Pfam" id="PF00041">
    <property type="entry name" value="fn3"/>
    <property type="match status" value="2"/>
</dbReference>
<dbReference type="GO" id="GO:0030424">
    <property type="term" value="C:axon"/>
    <property type="evidence" value="ECO:0007669"/>
    <property type="project" value="TreeGrafter"/>
</dbReference>
<evidence type="ECO:0000259" key="14">
    <source>
        <dbReference type="PROSITE" id="PS50835"/>
    </source>
</evidence>
<comment type="subcellular location">
    <subcellularLocation>
        <location evidence="2">Cell membrane</location>
    </subcellularLocation>
    <subcellularLocation>
        <location evidence="1">Membrane</location>
        <topology evidence="1">Single-pass membrane protein</topology>
    </subcellularLocation>
</comment>
<sequence>MEFLQRAVVVMGRCECWQRNFLIIGAVILNSFVFNGALGLQFTQEPGNHIAVATQPTWWHCAAHSDQPVTYTWSRGGQPLNGQPNYNVLSNGTLHILSVGQSDVGSYTCQARTSRGEIVTSGEALLTLATLSNSFSANPQSQSLNLGGSASLHCTIASHPQAAISWLFKGGDIAAGTAVTVTTVDSATRSTLTIASLEHRHGGQYRCLGTNRLLPNSAVYSDTATLTLIGRPGFLVTPSPKTVAVGGTASFQCETTGSPSASVQWLNPQSNIIQSSGRFTATSTTLRITNLQTADAGFYTCQATNEWGSNTASALLTVAEAVQPLVFTTTPADKSVAVGSRVTLQCNAVGSPDPVITWSKQGGLLPANRIEEPAPGWLRITGVIATDSGIYVCTASNGLSSISSQAQLIVQVPPSFTASPVDTTARAGESAFFQCQAEGNPAPTITWTTPTTGTLQAPSGPHGGVEVTGEGTLMVSPVERRHAGAYVCTATNSISVISQSATLVVQSPPFFTTVPTDQRVIEGSSTQLTCRAEANPAPTVTWLFHGVPLVNDPKHSVYGNGDLTVRNLEKAQEGTYMCRAENTLGVQEASAFVVVLIPPDFAIYPTDLTVQLGDSVLLDCIGTGDPTPVLQWLKDDQPLVLEWNVAVLANLSLSLSNITKANLGTYTCLATSEAGTNRISAQVWTPDIPFFTVPPTNTTTNESMSATISCQASARKVPTIRWYLADDVGNRGAEVGLGTNLPGSRGAGSFVAADGSLMFSDVSRSDEGLYMCEADNGIGSVAETALLLVNVPPEIVSITSPVTGTETDNHLLLQCIADGRPHPHLTWFLPSGGPVPNDPSRYNVQSSSGYLVIYSPSVKEHDGDFLCRAENFLGNDSTVITVIVQGTPVLTRLLAKRAERSVTLQCLTRGSPTPTHSWSRNGLDISAGLAGHFISSDGSLVIQNLDLAQSGMYECIVGNTFGEVSATFKVPEKPGTPQVTATTSTSIDLAWSSPAPSSNLTVTGYQLQYIRFGEASYQDVALEIVGSFASVTELAPYTGYAFRVRAVNELGPGAFSLVTPFTLTAEAAPSEPQNLLVTSSGDLLIVTWSEPEVLNGNPENIVYQIAYRLRDGEPDRETVLTHEHSNLPYSVILVNVIRNTEYRVRIRAGNTLLGEWSDYVIANAQTLVEAPVKSVTGLKAVALGSSAVRLEWESVDDASFSHYSIAFRQLDSNMSYETVQVTDITANNFTIMGLRENTDYAVKMSYSNAGGQGPYSAEVQVKTELEPLSPGGYSRGGLSSGVVAAIVCGAVAIVLFILILVAIVWQRKRDPAGWIGRKRLNPDALWIHKRYSYGDDHSLDSYPDDSSGNSGQKGTYDVAIVNENYLADDTMASTDSAYDLGGGKSQPAAEEGQKKKKRRKRPRGWSDVIYKSPRNPGVVLVKKAVIGDSDFSPPPVALANRTLDEETPGDKSDAVAKDEAATSPQNGREDDQKDDKDSLDLTQQGGKIPTISAEFPISTDFPVPSKEDEDKVFHAHDAEFLSSTDDDFPMHDPEFLAAHASAAAAAHFPVFPNADDSSPANLAAELNVDSRQMRKMARKTAREQKRREKKEQKEREKEAGSGRSRRRKLSDRIAGKINLRKRGSLSFGQERGGDDGNGGGVLERDYPMMIERQKENAVMF</sequence>
<dbReference type="PROSITE" id="PS50853">
    <property type="entry name" value="FN3"/>
    <property type="match status" value="3"/>
</dbReference>
<feature type="domain" description="Ig-like" evidence="14">
    <location>
        <begin position="324"/>
        <end position="409"/>
    </location>
</feature>
<dbReference type="GO" id="GO:0070593">
    <property type="term" value="P:dendrite self-avoidance"/>
    <property type="evidence" value="ECO:0007669"/>
    <property type="project" value="TreeGrafter"/>
</dbReference>
<evidence type="ECO:0000256" key="9">
    <source>
        <dbReference type="ARBA" id="ARBA00023157"/>
    </source>
</evidence>
<dbReference type="CDD" id="cd00096">
    <property type="entry name" value="Ig"/>
    <property type="match status" value="3"/>
</dbReference>
<evidence type="ECO:0000313" key="17">
    <source>
        <dbReference type="RefSeq" id="XP_022099226.1"/>
    </source>
</evidence>
<dbReference type="InterPro" id="IPR003599">
    <property type="entry name" value="Ig_sub"/>
</dbReference>
<evidence type="ECO:0000256" key="2">
    <source>
        <dbReference type="ARBA" id="ARBA00004236"/>
    </source>
</evidence>
<dbReference type="SMART" id="SM00060">
    <property type="entry name" value="FN3"/>
    <property type="match status" value="3"/>
</dbReference>
<proteinExistence type="predicted"/>
<dbReference type="GeneID" id="110983894"/>
<evidence type="ECO:0000256" key="1">
    <source>
        <dbReference type="ARBA" id="ARBA00004167"/>
    </source>
</evidence>
<evidence type="ECO:0000256" key="10">
    <source>
        <dbReference type="ARBA" id="ARBA00023180"/>
    </source>
</evidence>
<keyword evidence="5" id="KW-0732">Signal</keyword>
<gene>
    <name evidence="17" type="primary">LOC110983894</name>
</gene>
<dbReference type="InterPro" id="IPR013783">
    <property type="entry name" value="Ig-like_fold"/>
</dbReference>
<dbReference type="Pfam" id="PF07679">
    <property type="entry name" value="I-set"/>
    <property type="match status" value="5"/>
</dbReference>
<keyword evidence="10" id="KW-0325">Glycoprotein</keyword>
<dbReference type="FunFam" id="2.60.40.10:FF:000005">
    <property type="entry name" value="Neuronal cell adhesion molecule"/>
    <property type="match status" value="1"/>
</dbReference>
<protein>
    <submittedName>
        <fullName evidence="17">Hemicentin-2-like isoform X1</fullName>
    </submittedName>
</protein>
<dbReference type="InterPro" id="IPR036179">
    <property type="entry name" value="Ig-like_dom_sf"/>
</dbReference>
<dbReference type="PROSITE" id="PS50835">
    <property type="entry name" value="IG_LIKE"/>
    <property type="match status" value="10"/>
</dbReference>
<feature type="domain" description="Ig-like" evidence="14">
    <location>
        <begin position="133"/>
        <end position="227"/>
    </location>
</feature>
<evidence type="ECO:0000313" key="16">
    <source>
        <dbReference type="Proteomes" id="UP000694845"/>
    </source>
</evidence>
<accession>A0A8B7Z7E5</accession>
<dbReference type="GO" id="GO:0098632">
    <property type="term" value="F:cell-cell adhesion mediator activity"/>
    <property type="evidence" value="ECO:0007669"/>
    <property type="project" value="TreeGrafter"/>
</dbReference>
<feature type="domain" description="Ig-like" evidence="14">
    <location>
        <begin position="232"/>
        <end position="317"/>
    </location>
</feature>
<keyword evidence="7 13" id="KW-1133">Transmembrane helix</keyword>
<feature type="region of interest" description="Disordered" evidence="12">
    <location>
        <begin position="1430"/>
        <end position="1508"/>
    </location>
</feature>
<dbReference type="RefSeq" id="XP_022099226.1">
    <property type="nucleotide sequence ID" value="XM_022243534.1"/>
</dbReference>
<keyword evidence="9" id="KW-1015">Disulfide bond</keyword>
<dbReference type="InterPro" id="IPR013106">
    <property type="entry name" value="Ig_V-set"/>
</dbReference>
<feature type="domain" description="Fibronectin type-III" evidence="15">
    <location>
        <begin position="973"/>
        <end position="1067"/>
    </location>
</feature>
<feature type="compositionally biased region" description="Basic residues" evidence="12">
    <location>
        <begin position="1394"/>
        <end position="1403"/>
    </location>
</feature>
<dbReference type="Gene3D" id="2.60.40.10">
    <property type="entry name" value="Immunoglobulins"/>
    <property type="match status" value="13"/>
</dbReference>
<dbReference type="SMART" id="SM00406">
    <property type="entry name" value="IGv"/>
    <property type="match status" value="3"/>
</dbReference>
<keyword evidence="6" id="KW-0677">Repeat</keyword>
<dbReference type="CDD" id="cd00063">
    <property type="entry name" value="FN3"/>
    <property type="match status" value="3"/>
</dbReference>
<feature type="domain" description="Ig-like" evidence="14">
    <location>
        <begin position="509"/>
        <end position="594"/>
    </location>
</feature>
<dbReference type="SUPFAM" id="SSF48726">
    <property type="entry name" value="Immunoglobulin"/>
    <property type="match status" value="10"/>
</dbReference>
<feature type="domain" description="Fibronectin type-III" evidence="15">
    <location>
        <begin position="1174"/>
        <end position="1266"/>
    </location>
</feature>
<keyword evidence="4 13" id="KW-0812">Transmembrane</keyword>
<dbReference type="GO" id="GO:0005886">
    <property type="term" value="C:plasma membrane"/>
    <property type="evidence" value="ECO:0007669"/>
    <property type="project" value="UniProtKB-SubCell"/>
</dbReference>
<feature type="compositionally biased region" description="Basic and acidic residues" evidence="12">
    <location>
        <begin position="1442"/>
        <end position="1460"/>
    </location>
</feature>
<keyword evidence="16" id="KW-1185">Reference proteome</keyword>
<feature type="compositionally biased region" description="Basic and acidic residues" evidence="12">
    <location>
        <begin position="1580"/>
        <end position="1600"/>
    </location>
</feature>
<feature type="domain" description="Ig-like" evidence="14">
    <location>
        <begin position="793"/>
        <end position="885"/>
    </location>
</feature>
<evidence type="ECO:0000256" key="7">
    <source>
        <dbReference type="ARBA" id="ARBA00022989"/>
    </source>
</evidence>
<dbReference type="Pfam" id="PF13927">
    <property type="entry name" value="Ig_3"/>
    <property type="match status" value="5"/>
</dbReference>
<feature type="domain" description="Ig-like" evidence="14">
    <location>
        <begin position="599"/>
        <end position="680"/>
    </location>
</feature>
<dbReference type="FunFam" id="2.60.40.10:FF:000032">
    <property type="entry name" value="palladin isoform X1"/>
    <property type="match status" value="3"/>
</dbReference>
<evidence type="ECO:0000256" key="8">
    <source>
        <dbReference type="ARBA" id="ARBA00023136"/>
    </source>
</evidence>
<dbReference type="Proteomes" id="UP000694845">
    <property type="component" value="Unplaced"/>
</dbReference>
<keyword evidence="3" id="KW-1003">Cell membrane</keyword>
<evidence type="ECO:0000256" key="12">
    <source>
        <dbReference type="SAM" id="MobiDB-lite"/>
    </source>
</evidence>
<evidence type="ECO:0000259" key="15">
    <source>
        <dbReference type="PROSITE" id="PS50853"/>
    </source>
</evidence>
<dbReference type="KEGG" id="aplc:110983894"/>
<dbReference type="PANTHER" id="PTHR10075:SF100">
    <property type="entry name" value="FASCICLIN-2"/>
    <property type="match status" value="1"/>
</dbReference>
<dbReference type="GO" id="GO:0007156">
    <property type="term" value="P:homophilic cell adhesion via plasma membrane adhesion molecules"/>
    <property type="evidence" value="ECO:0007669"/>
    <property type="project" value="TreeGrafter"/>
</dbReference>
<feature type="compositionally biased region" description="Basic and acidic residues" evidence="12">
    <location>
        <begin position="1467"/>
        <end position="1479"/>
    </location>
</feature>
<evidence type="ECO:0000256" key="4">
    <source>
        <dbReference type="ARBA" id="ARBA00022692"/>
    </source>
</evidence>
<keyword evidence="11" id="KW-0393">Immunoglobulin domain</keyword>
<dbReference type="GO" id="GO:0007411">
    <property type="term" value="P:axon guidance"/>
    <property type="evidence" value="ECO:0007669"/>
    <property type="project" value="TreeGrafter"/>
</dbReference>
<feature type="domain" description="Ig-like" evidence="14">
    <location>
        <begin position="689"/>
        <end position="788"/>
    </location>
</feature>
<reference evidence="17" key="1">
    <citation type="submission" date="2025-08" db="UniProtKB">
        <authorList>
            <consortium name="RefSeq"/>
        </authorList>
    </citation>
    <scope>IDENTIFICATION</scope>
</reference>
<feature type="domain" description="Fibronectin type-III" evidence="15">
    <location>
        <begin position="1068"/>
        <end position="1169"/>
    </location>
</feature>
<dbReference type="PANTHER" id="PTHR10075">
    <property type="entry name" value="BASIGIN RELATED"/>
    <property type="match status" value="1"/>
</dbReference>
<name>A0A8B7Z7E5_ACAPL</name>
<dbReference type="InterPro" id="IPR003961">
    <property type="entry name" value="FN3_dom"/>
</dbReference>
<feature type="transmembrane region" description="Helical" evidence="13">
    <location>
        <begin position="21"/>
        <end position="40"/>
    </location>
</feature>
<dbReference type="InterPro" id="IPR036116">
    <property type="entry name" value="FN3_sf"/>
</dbReference>
<evidence type="ECO:0000256" key="6">
    <source>
        <dbReference type="ARBA" id="ARBA00022737"/>
    </source>
</evidence>
<dbReference type="InterPro" id="IPR003598">
    <property type="entry name" value="Ig_sub2"/>
</dbReference>
<dbReference type="OrthoDB" id="10038880at2759"/>
<organism evidence="16 17">
    <name type="scientific">Acanthaster planci</name>
    <name type="common">Crown-of-thorns starfish</name>
    <dbReference type="NCBI Taxonomy" id="133434"/>
    <lineage>
        <taxon>Eukaryota</taxon>
        <taxon>Metazoa</taxon>
        <taxon>Echinodermata</taxon>
        <taxon>Eleutherozoa</taxon>
        <taxon>Asterozoa</taxon>
        <taxon>Asteroidea</taxon>
        <taxon>Valvatacea</taxon>
        <taxon>Valvatida</taxon>
        <taxon>Acanthasteridae</taxon>
        <taxon>Acanthaster</taxon>
    </lineage>
</organism>
<evidence type="ECO:0000256" key="11">
    <source>
        <dbReference type="ARBA" id="ARBA00023319"/>
    </source>
</evidence>
<dbReference type="InterPro" id="IPR007110">
    <property type="entry name" value="Ig-like_dom"/>
</dbReference>
<feature type="transmembrane region" description="Helical" evidence="13">
    <location>
        <begin position="1282"/>
        <end position="1305"/>
    </location>
</feature>
<feature type="domain" description="Ig-like" evidence="14">
    <location>
        <begin position="414"/>
        <end position="504"/>
    </location>
</feature>
<dbReference type="InterPro" id="IPR013098">
    <property type="entry name" value="Ig_I-set"/>
</dbReference>
<feature type="region of interest" description="Disordered" evidence="12">
    <location>
        <begin position="1576"/>
        <end position="1647"/>
    </location>
</feature>
<feature type="region of interest" description="Disordered" evidence="12">
    <location>
        <begin position="1376"/>
        <end position="1410"/>
    </location>
</feature>
<evidence type="ECO:0000256" key="3">
    <source>
        <dbReference type="ARBA" id="ARBA00022475"/>
    </source>
</evidence>
<evidence type="ECO:0000256" key="5">
    <source>
        <dbReference type="ARBA" id="ARBA00022729"/>
    </source>
</evidence>
<keyword evidence="8 13" id="KW-0472">Membrane</keyword>